<feature type="non-terminal residue" evidence="1">
    <location>
        <position position="78"/>
    </location>
</feature>
<dbReference type="Proteomes" id="UP001206878">
    <property type="component" value="Unassembled WGS sequence"/>
</dbReference>
<accession>A0AAW5N2C2</accession>
<gene>
    <name evidence="1" type="primary">lacI</name>
    <name evidence="1" type="ORF">NVV43_31085</name>
</gene>
<dbReference type="AlphaFoldDB" id="A0AAW5N2C2"/>
<feature type="non-terminal residue" evidence="1">
    <location>
        <position position="1"/>
    </location>
</feature>
<dbReference type="Gene3D" id="3.40.50.2300">
    <property type="match status" value="1"/>
</dbReference>
<name>A0AAW5N2C2_9ESCH</name>
<protein>
    <submittedName>
        <fullName evidence="1">Lac repressor</fullName>
    </submittedName>
</protein>
<sequence>RVAKERAGKVAWVMGVATSSLDLHSLSQFGAAINSRADQLGASVVVSMVERRGVEACKAAVLNLLSHRVSGLVINYPL</sequence>
<evidence type="ECO:0000313" key="2">
    <source>
        <dbReference type="Proteomes" id="UP001206878"/>
    </source>
</evidence>
<reference evidence="1" key="1">
    <citation type="submission" date="2022-07" db="EMBL/GenBank/DDBJ databases">
        <title>Diversity of ethanolamine utilization by human commensal Escherichia coli.</title>
        <authorList>
            <person name="Jubelin G."/>
        </authorList>
    </citation>
    <scope>NUCLEOTIDE SEQUENCE</scope>
    <source>
        <strain evidence="1">S1</strain>
    </source>
</reference>
<comment type="caution">
    <text evidence="1">The sequence shown here is derived from an EMBL/GenBank/DDBJ whole genome shotgun (WGS) entry which is preliminary data.</text>
</comment>
<organism evidence="1 2">
    <name type="scientific">Escherichia marmotae</name>
    <dbReference type="NCBI Taxonomy" id="1499973"/>
    <lineage>
        <taxon>Bacteria</taxon>
        <taxon>Pseudomonadati</taxon>
        <taxon>Pseudomonadota</taxon>
        <taxon>Gammaproteobacteria</taxon>
        <taxon>Enterobacterales</taxon>
        <taxon>Enterobacteriaceae</taxon>
        <taxon>Escherichia</taxon>
    </lineage>
</organism>
<dbReference type="EMBL" id="JANPXH010001840">
    <property type="protein sequence ID" value="MCR6679830.1"/>
    <property type="molecule type" value="Genomic_DNA"/>
</dbReference>
<proteinExistence type="predicted"/>
<evidence type="ECO:0000313" key="1">
    <source>
        <dbReference type="EMBL" id="MCR6679830.1"/>
    </source>
</evidence>